<gene>
    <name evidence="7" type="ORF">GCM10009823_20430</name>
</gene>
<feature type="domain" description="ABC transporter" evidence="6">
    <location>
        <begin position="9"/>
        <end position="242"/>
    </location>
</feature>
<name>A0ABN2WTQ2_9MICO</name>
<dbReference type="PROSITE" id="PS50893">
    <property type="entry name" value="ABC_TRANSPORTER_2"/>
    <property type="match status" value="1"/>
</dbReference>
<proteinExistence type="inferred from homology"/>
<accession>A0ABN2WTQ2</accession>
<dbReference type="SUPFAM" id="SSF52540">
    <property type="entry name" value="P-loop containing nucleoside triphosphate hydrolases"/>
    <property type="match status" value="1"/>
</dbReference>
<evidence type="ECO:0000256" key="3">
    <source>
        <dbReference type="ARBA" id="ARBA00022741"/>
    </source>
</evidence>
<feature type="compositionally biased region" description="Low complexity" evidence="5">
    <location>
        <begin position="278"/>
        <end position="287"/>
    </location>
</feature>
<dbReference type="PANTHER" id="PTHR42734">
    <property type="entry name" value="METAL TRANSPORT SYSTEM ATP-BINDING PROTEIN TM_0124-RELATED"/>
    <property type="match status" value="1"/>
</dbReference>
<evidence type="ECO:0000259" key="6">
    <source>
        <dbReference type="PROSITE" id="PS50893"/>
    </source>
</evidence>
<dbReference type="GO" id="GO:0005524">
    <property type="term" value="F:ATP binding"/>
    <property type="evidence" value="ECO:0007669"/>
    <property type="project" value="UniProtKB-KW"/>
</dbReference>
<dbReference type="Pfam" id="PF00005">
    <property type="entry name" value="ABC_tran"/>
    <property type="match status" value="1"/>
</dbReference>
<comment type="caution">
    <text evidence="7">The sequence shown here is derived from an EMBL/GenBank/DDBJ whole genome shotgun (WGS) entry which is preliminary data.</text>
</comment>
<dbReference type="PANTHER" id="PTHR42734:SF17">
    <property type="entry name" value="METAL TRANSPORT SYSTEM ATP-BINDING PROTEIN TM_0124-RELATED"/>
    <property type="match status" value="1"/>
</dbReference>
<dbReference type="RefSeq" id="WP_291795618.1">
    <property type="nucleotide sequence ID" value="NZ_BAAAPZ010000008.1"/>
</dbReference>
<sequence>MTDTGAPVLRLDDAELRFGDRVVWHHLSLAAEAGEFIAVLGPNGTGKTSLLKVLLGQNRLHAGTARVNGHLARAGDDDIGYIPQQRGLDGSTPMRGRDLVRMGLDGHRWGPGLFSRKRRERVDELLEAVGAQEYANAPAGLLSGGELQRLRVAQALVGEPSLLLCDEPLLSLDMNHQKRVAALIDEMRRTRGTAVLFVTHEINPILPYVDRVLYLAGGHYKVGTPEEVITSESLTELFGSPIEVVEVGDRLVIVGGDDHPHHLEPEPAGTDGLGLLSGPGAASRAAI</sequence>
<evidence type="ECO:0000256" key="4">
    <source>
        <dbReference type="ARBA" id="ARBA00022840"/>
    </source>
</evidence>
<dbReference type="InterPro" id="IPR027417">
    <property type="entry name" value="P-loop_NTPase"/>
</dbReference>
<evidence type="ECO:0000256" key="1">
    <source>
        <dbReference type="ARBA" id="ARBA00005417"/>
    </source>
</evidence>
<keyword evidence="8" id="KW-1185">Reference proteome</keyword>
<dbReference type="InterPro" id="IPR003593">
    <property type="entry name" value="AAA+_ATPase"/>
</dbReference>
<keyword evidence="4 7" id="KW-0067">ATP-binding</keyword>
<dbReference type="InterPro" id="IPR050153">
    <property type="entry name" value="Metal_Ion_Import_ABC"/>
</dbReference>
<evidence type="ECO:0000313" key="8">
    <source>
        <dbReference type="Proteomes" id="UP001500984"/>
    </source>
</evidence>
<evidence type="ECO:0000256" key="2">
    <source>
        <dbReference type="ARBA" id="ARBA00022448"/>
    </source>
</evidence>
<dbReference type="Proteomes" id="UP001500984">
    <property type="component" value="Unassembled WGS sequence"/>
</dbReference>
<keyword evidence="3" id="KW-0547">Nucleotide-binding</keyword>
<dbReference type="EMBL" id="BAAAPZ010000008">
    <property type="protein sequence ID" value="GAA2098893.1"/>
    <property type="molecule type" value="Genomic_DNA"/>
</dbReference>
<evidence type="ECO:0000256" key="5">
    <source>
        <dbReference type="SAM" id="MobiDB-lite"/>
    </source>
</evidence>
<organism evidence="7 8">
    <name type="scientific">Brevibacterium salitolerans</name>
    <dbReference type="NCBI Taxonomy" id="1403566"/>
    <lineage>
        <taxon>Bacteria</taxon>
        <taxon>Bacillati</taxon>
        <taxon>Actinomycetota</taxon>
        <taxon>Actinomycetes</taxon>
        <taxon>Micrococcales</taxon>
        <taxon>Brevibacteriaceae</taxon>
        <taxon>Brevibacterium</taxon>
    </lineage>
</organism>
<dbReference type="CDD" id="cd03235">
    <property type="entry name" value="ABC_Metallic_Cations"/>
    <property type="match status" value="1"/>
</dbReference>
<evidence type="ECO:0000313" key="7">
    <source>
        <dbReference type="EMBL" id="GAA2098893.1"/>
    </source>
</evidence>
<keyword evidence="2" id="KW-0813">Transport</keyword>
<dbReference type="InterPro" id="IPR017871">
    <property type="entry name" value="ABC_transporter-like_CS"/>
</dbReference>
<dbReference type="InterPro" id="IPR003439">
    <property type="entry name" value="ABC_transporter-like_ATP-bd"/>
</dbReference>
<protein>
    <submittedName>
        <fullName evidence="7">Metal ABC transporter ATP-binding protein</fullName>
    </submittedName>
</protein>
<feature type="region of interest" description="Disordered" evidence="5">
    <location>
        <begin position="257"/>
        <end position="287"/>
    </location>
</feature>
<comment type="similarity">
    <text evidence="1">Belongs to the ABC transporter superfamily.</text>
</comment>
<reference evidence="7 8" key="1">
    <citation type="journal article" date="2019" name="Int. J. Syst. Evol. Microbiol.">
        <title>The Global Catalogue of Microorganisms (GCM) 10K type strain sequencing project: providing services to taxonomists for standard genome sequencing and annotation.</title>
        <authorList>
            <consortium name="The Broad Institute Genomics Platform"/>
            <consortium name="The Broad Institute Genome Sequencing Center for Infectious Disease"/>
            <person name="Wu L."/>
            <person name="Ma J."/>
        </authorList>
    </citation>
    <scope>NUCLEOTIDE SEQUENCE [LARGE SCALE GENOMIC DNA]</scope>
    <source>
        <strain evidence="7 8">JCM 15900</strain>
    </source>
</reference>
<dbReference type="PROSITE" id="PS00211">
    <property type="entry name" value="ABC_TRANSPORTER_1"/>
    <property type="match status" value="1"/>
</dbReference>
<dbReference type="Gene3D" id="3.40.50.300">
    <property type="entry name" value="P-loop containing nucleotide triphosphate hydrolases"/>
    <property type="match status" value="1"/>
</dbReference>
<dbReference type="SMART" id="SM00382">
    <property type="entry name" value="AAA"/>
    <property type="match status" value="1"/>
</dbReference>